<dbReference type="EMBL" id="JBHSSC010000005">
    <property type="protein sequence ID" value="MFC6179985.1"/>
    <property type="molecule type" value="Genomic_DNA"/>
</dbReference>
<dbReference type="Proteomes" id="UP001596282">
    <property type="component" value="Unassembled WGS sequence"/>
</dbReference>
<keyword evidence="3" id="KW-1185">Reference proteome</keyword>
<evidence type="ECO:0000313" key="3">
    <source>
        <dbReference type="Proteomes" id="UP001596282"/>
    </source>
</evidence>
<feature type="domain" description="SHOCT" evidence="1">
    <location>
        <begin position="178"/>
        <end position="204"/>
    </location>
</feature>
<reference evidence="3" key="1">
    <citation type="journal article" date="2019" name="Int. J. Syst. Evol. Microbiol.">
        <title>The Global Catalogue of Microorganisms (GCM) 10K type strain sequencing project: providing services to taxonomists for standard genome sequencing and annotation.</title>
        <authorList>
            <consortium name="The Broad Institute Genomics Platform"/>
            <consortium name="The Broad Institute Genome Sequencing Center for Infectious Disease"/>
            <person name="Wu L."/>
            <person name="Ma J."/>
        </authorList>
    </citation>
    <scope>NUCLEOTIDE SEQUENCE [LARGE SCALE GENOMIC DNA]</scope>
    <source>
        <strain evidence="3">CCM 8933</strain>
    </source>
</reference>
<proteinExistence type="predicted"/>
<gene>
    <name evidence="2" type="ORF">ACFP5Y_01830</name>
</gene>
<evidence type="ECO:0000259" key="1">
    <source>
        <dbReference type="Pfam" id="PF09851"/>
    </source>
</evidence>
<evidence type="ECO:0000313" key="2">
    <source>
        <dbReference type="EMBL" id="MFC6179985.1"/>
    </source>
</evidence>
<dbReference type="Pfam" id="PF09851">
    <property type="entry name" value="SHOCT"/>
    <property type="match status" value="1"/>
</dbReference>
<sequence>MEKIENDYVELMDEFKADKAWHVGKVYFDDKKQQVLVKKSIPERMAYERTLNFPYSDLENYDGIEDPTTIEKKHGVGRSIVGGLVAGPTGAVLGAFSGGKSYSAVSKVAMILYFKGNYHIEATFLSTDTSTSSSTYAAVQRSVMQVGHDLDKIIADNNASTTMQAATPSDTSNSTADDLRELKQLLDDGILTEDEFTAKKKQILGI</sequence>
<dbReference type="RefSeq" id="WP_223876622.1">
    <property type="nucleotide sequence ID" value="NZ_BJDJ01000006.1"/>
</dbReference>
<organism evidence="2 3">
    <name type="scientific">Lactiplantibacillus daowaiensis</name>
    <dbReference type="NCBI Taxonomy" id="2559918"/>
    <lineage>
        <taxon>Bacteria</taxon>
        <taxon>Bacillati</taxon>
        <taxon>Bacillota</taxon>
        <taxon>Bacilli</taxon>
        <taxon>Lactobacillales</taxon>
        <taxon>Lactobacillaceae</taxon>
        <taxon>Lactiplantibacillus</taxon>
    </lineage>
</organism>
<name>A0ABW1RWS9_9LACO</name>
<protein>
    <submittedName>
        <fullName evidence="2">SHOCT domain-containing protein</fullName>
    </submittedName>
</protein>
<accession>A0ABW1RWS9</accession>
<dbReference type="InterPro" id="IPR018649">
    <property type="entry name" value="SHOCT"/>
</dbReference>
<comment type="caution">
    <text evidence="2">The sequence shown here is derived from an EMBL/GenBank/DDBJ whole genome shotgun (WGS) entry which is preliminary data.</text>
</comment>